<keyword evidence="2" id="KW-1185">Reference proteome</keyword>
<protein>
    <submittedName>
        <fullName evidence="1">Uncharacterized protein</fullName>
    </submittedName>
</protein>
<evidence type="ECO:0000313" key="1">
    <source>
        <dbReference type="EMBL" id="MBO9205211.1"/>
    </source>
</evidence>
<accession>A0ABS3Z6X3</accession>
<dbReference type="RefSeq" id="WP_209144568.1">
    <property type="nucleotide sequence ID" value="NZ_JAGHKO010000024.1"/>
</dbReference>
<dbReference type="EMBL" id="JAGHKO010000024">
    <property type="protein sequence ID" value="MBO9205211.1"/>
    <property type="molecule type" value="Genomic_DNA"/>
</dbReference>
<evidence type="ECO:0000313" key="2">
    <source>
        <dbReference type="Proteomes" id="UP000677244"/>
    </source>
</evidence>
<name>A0ABS3Z6X3_9BACT</name>
<organism evidence="1 2">
    <name type="scientific">Niastella soli</name>
    <dbReference type="NCBI Taxonomy" id="2821487"/>
    <lineage>
        <taxon>Bacteria</taxon>
        <taxon>Pseudomonadati</taxon>
        <taxon>Bacteroidota</taxon>
        <taxon>Chitinophagia</taxon>
        <taxon>Chitinophagales</taxon>
        <taxon>Chitinophagaceae</taxon>
        <taxon>Niastella</taxon>
    </lineage>
</organism>
<reference evidence="1 2" key="1">
    <citation type="submission" date="2021-03" db="EMBL/GenBank/DDBJ databases">
        <title>Assistant Professor.</title>
        <authorList>
            <person name="Huq M.A."/>
        </authorList>
    </citation>
    <scope>NUCLEOTIDE SEQUENCE [LARGE SCALE GENOMIC DNA]</scope>
    <source>
        <strain evidence="1 2">MAH-29</strain>
    </source>
</reference>
<gene>
    <name evidence="1" type="ORF">J7I42_33295</name>
</gene>
<proteinExistence type="predicted"/>
<sequence>MYKGTIRLCYRKVIDVHSVKPWDKLVFEDTYNELLLQSQYYNQEKKYTSFSDLITHVPAAEKLHFLVSAAVIGYLQQLQGKVPDLLNSLGRLFLPFNNYRFEIINSDLLHKAKHQVAINFFSDHLEWLDTINNQLLLSIPGNLENGEQLTELFTIPPFVSVYSIKPTANHGAA</sequence>
<comment type="caution">
    <text evidence="1">The sequence shown here is derived from an EMBL/GenBank/DDBJ whole genome shotgun (WGS) entry which is preliminary data.</text>
</comment>
<dbReference type="Proteomes" id="UP000677244">
    <property type="component" value="Unassembled WGS sequence"/>
</dbReference>